<gene>
    <name evidence="2" type="ORF">GCM10025770_02200</name>
</gene>
<dbReference type="InterPro" id="IPR012349">
    <property type="entry name" value="Split_barrel_FMN-bd"/>
</dbReference>
<dbReference type="RefSeq" id="WP_345530977.1">
    <property type="nucleotide sequence ID" value="NZ_BAABLD010000002.1"/>
</dbReference>
<dbReference type="Gene3D" id="2.30.110.10">
    <property type="entry name" value="Electron Transport, Fmn-binding Protein, Chain A"/>
    <property type="match status" value="1"/>
</dbReference>
<dbReference type="SMART" id="SM00065">
    <property type="entry name" value="GAF"/>
    <property type="match status" value="1"/>
</dbReference>
<evidence type="ECO:0000313" key="3">
    <source>
        <dbReference type="Proteomes" id="UP001500547"/>
    </source>
</evidence>
<evidence type="ECO:0000313" key="2">
    <source>
        <dbReference type="EMBL" id="GAA5158102.1"/>
    </source>
</evidence>
<evidence type="ECO:0000259" key="1">
    <source>
        <dbReference type="SMART" id="SM00065"/>
    </source>
</evidence>
<reference evidence="3" key="1">
    <citation type="journal article" date="2019" name="Int. J. Syst. Evol. Microbiol.">
        <title>The Global Catalogue of Microorganisms (GCM) 10K type strain sequencing project: providing services to taxonomists for standard genome sequencing and annotation.</title>
        <authorList>
            <consortium name="The Broad Institute Genomics Platform"/>
            <consortium name="The Broad Institute Genome Sequencing Center for Infectious Disease"/>
            <person name="Wu L."/>
            <person name="Ma J."/>
        </authorList>
    </citation>
    <scope>NUCLEOTIDE SEQUENCE [LARGE SCALE GENOMIC DNA]</scope>
    <source>
        <strain evidence="3">JCM 18715</strain>
    </source>
</reference>
<dbReference type="EMBL" id="BAABLD010000002">
    <property type="protein sequence ID" value="GAA5158102.1"/>
    <property type="molecule type" value="Genomic_DNA"/>
</dbReference>
<dbReference type="Pfam" id="PF01590">
    <property type="entry name" value="GAF"/>
    <property type="match status" value="1"/>
</dbReference>
<name>A0ABP9Q7V4_9RHOO</name>
<comment type="caution">
    <text evidence="2">The sequence shown here is derived from an EMBL/GenBank/DDBJ whole genome shotgun (WGS) entry which is preliminary data.</text>
</comment>
<protein>
    <recommendedName>
        <fullName evidence="1">GAF domain-containing protein</fullName>
    </recommendedName>
</protein>
<dbReference type="InterPro" id="IPR003018">
    <property type="entry name" value="GAF"/>
</dbReference>
<dbReference type="PANTHER" id="PTHR40660">
    <property type="entry name" value="5'-PHOSPHATE OXIDASE PUTATIVE DOMAIN-CONTAINING PROTEIN-RELATED"/>
    <property type="match status" value="1"/>
</dbReference>
<organism evidence="2 3">
    <name type="scientific">Viridibacterium curvum</name>
    <dbReference type="NCBI Taxonomy" id="1101404"/>
    <lineage>
        <taxon>Bacteria</taxon>
        <taxon>Pseudomonadati</taxon>
        <taxon>Pseudomonadota</taxon>
        <taxon>Betaproteobacteria</taxon>
        <taxon>Rhodocyclales</taxon>
        <taxon>Rhodocyclaceae</taxon>
        <taxon>Viridibacterium</taxon>
    </lineage>
</organism>
<feature type="domain" description="GAF" evidence="1">
    <location>
        <begin position="160"/>
        <end position="322"/>
    </location>
</feature>
<dbReference type="Proteomes" id="UP001500547">
    <property type="component" value="Unassembled WGS sequence"/>
</dbReference>
<accession>A0ABP9Q7V4</accession>
<proteinExistence type="predicted"/>
<sequence>MKLDLDTLRQCMEGSIPPILATCAPDGTPNISYVSQMEYVDAEHVALSFQFFNKTRANILAHPFATAYVTNADTGASYRLSLQFTETRTSGKLFERMKARLAGIASQTGMQGIFHLQGADVYRVLAVETVDCDSLPPMPPRGNLLSPLRVASDQLASCRDLDELFDTTLRVLAEQLDMPHSMLLLFDPARNVLATVASRGYDATGIGSEVALGIGVIGVAAAEREPIRIGFMTSEYRYTRAIHESAADTAHHPPAEVPFPGLAEPHSQVAVPVLCGTQLLGVLYADSLADMRFNHLDEDALVVLSHQLGALLQGMQTCDEDSSDALDAASPAPTTRPPAEAGALRLRYYPDGDCVFANDDYLIKGVAGAVLWKLLGEYTRSGRADFTNRELRLDPALRLPDIDDNLEARLVLLARRLRERCPDIAIEKTGRGRFRLNVQRPLDLAAEA</sequence>
<keyword evidence="3" id="KW-1185">Reference proteome</keyword>
<dbReference type="SUPFAM" id="SSF55781">
    <property type="entry name" value="GAF domain-like"/>
    <property type="match status" value="1"/>
</dbReference>
<dbReference type="SUPFAM" id="SSF50475">
    <property type="entry name" value="FMN-binding split barrel"/>
    <property type="match status" value="1"/>
</dbReference>
<dbReference type="InterPro" id="IPR029016">
    <property type="entry name" value="GAF-like_dom_sf"/>
</dbReference>
<dbReference type="Gene3D" id="3.30.450.40">
    <property type="match status" value="1"/>
</dbReference>
<dbReference type="PANTHER" id="PTHR40660:SF1">
    <property type="entry name" value="5'-PHOSPHATE OXIDASE PUTATIVE DOMAIN-CONTAINING PROTEIN-RELATED"/>
    <property type="match status" value="1"/>
</dbReference>